<proteinExistence type="predicted"/>
<dbReference type="Pfam" id="PF00313">
    <property type="entry name" value="CSD"/>
    <property type="match status" value="1"/>
</dbReference>
<dbReference type="PROSITE" id="PS51857">
    <property type="entry name" value="CSD_2"/>
    <property type="match status" value="1"/>
</dbReference>
<dbReference type="PANTHER" id="PTHR12962:SF1">
    <property type="entry name" value="COLD SHOCK DOMAIN-CONTAINING PROTEIN CG9705"/>
    <property type="match status" value="1"/>
</dbReference>
<organism evidence="3 4">
    <name type="scientific">Tegillarca granosa</name>
    <name type="common">Malaysian cockle</name>
    <name type="synonym">Anadara granosa</name>
    <dbReference type="NCBI Taxonomy" id="220873"/>
    <lineage>
        <taxon>Eukaryota</taxon>
        <taxon>Metazoa</taxon>
        <taxon>Spiralia</taxon>
        <taxon>Lophotrochozoa</taxon>
        <taxon>Mollusca</taxon>
        <taxon>Bivalvia</taxon>
        <taxon>Autobranchia</taxon>
        <taxon>Pteriomorphia</taxon>
        <taxon>Arcoida</taxon>
        <taxon>Arcoidea</taxon>
        <taxon>Arcidae</taxon>
        <taxon>Tegillarca</taxon>
    </lineage>
</organism>
<dbReference type="EMBL" id="JARBDR010000214">
    <property type="protein sequence ID" value="KAJ8319204.1"/>
    <property type="molecule type" value="Genomic_DNA"/>
</dbReference>
<keyword evidence="1" id="KW-0597">Phosphoprotein</keyword>
<dbReference type="CDD" id="cd04458">
    <property type="entry name" value="CSP_CDS"/>
    <property type="match status" value="1"/>
</dbReference>
<gene>
    <name evidence="3" type="ORF">KUTeg_004295</name>
</gene>
<dbReference type="InterPro" id="IPR002059">
    <property type="entry name" value="CSP_DNA-bd"/>
</dbReference>
<dbReference type="InterPro" id="IPR052069">
    <property type="entry name" value="Ca-reg_mRNA-binding_domain"/>
</dbReference>
<evidence type="ECO:0000256" key="1">
    <source>
        <dbReference type="ARBA" id="ARBA00022553"/>
    </source>
</evidence>
<name>A0ABQ9FPJ0_TEGGR</name>
<reference evidence="3 4" key="1">
    <citation type="submission" date="2022-12" db="EMBL/GenBank/DDBJ databases">
        <title>Chromosome-level genome of Tegillarca granosa.</title>
        <authorList>
            <person name="Kim J."/>
        </authorList>
    </citation>
    <scope>NUCLEOTIDE SEQUENCE [LARGE SCALE GENOMIC DNA]</scope>
    <source>
        <strain evidence="3">Teg-2019</strain>
        <tissue evidence="3">Adductor muscle</tissue>
    </source>
</reference>
<evidence type="ECO:0000313" key="4">
    <source>
        <dbReference type="Proteomes" id="UP001217089"/>
    </source>
</evidence>
<evidence type="ECO:0000313" key="3">
    <source>
        <dbReference type="EMBL" id="KAJ8319204.1"/>
    </source>
</evidence>
<dbReference type="PANTHER" id="PTHR12962">
    <property type="entry name" value="CALCIUM-REGULATED HEAT STABLE PROTEIN CRHSP-24-RELATED"/>
    <property type="match status" value="1"/>
</dbReference>
<comment type="caution">
    <text evidence="3">The sequence shown here is derived from an EMBL/GenBank/DDBJ whole genome shotgun (WGS) entry which is preliminary data.</text>
</comment>
<dbReference type="InterPro" id="IPR011129">
    <property type="entry name" value="CSD"/>
</dbReference>
<accession>A0ABQ9FPJ0</accession>
<feature type="domain" description="CSD" evidence="2">
    <location>
        <begin position="45"/>
        <end position="111"/>
    </location>
</feature>
<protein>
    <recommendedName>
        <fullName evidence="2">CSD domain-containing protein</fullName>
    </recommendedName>
</protein>
<dbReference type="InterPro" id="IPR012340">
    <property type="entry name" value="NA-bd_OB-fold"/>
</dbReference>
<dbReference type="Gene3D" id="2.40.50.140">
    <property type="entry name" value="Nucleic acid-binding proteins"/>
    <property type="match status" value="1"/>
</dbReference>
<dbReference type="SMART" id="SM00357">
    <property type="entry name" value="CSP"/>
    <property type="match status" value="1"/>
</dbReference>
<evidence type="ECO:0000259" key="2">
    <source>
        <dbReference type="PROSITE" id="PS51857"/>
    </source>
</evidence>
<sequence>MFRGYSDHVVDVLRATVSLIWKANKKGVFITKTRRQSEKAKQGPVFKGTVKSFCRQKGHGFIIPEGEAAPVFVHISDIEGEFVPLEGDEVTYNLCKIPPKMEKEQAVHVKIDKLKPGETHYRWDSSPVTPPQ</sequence>
<dbReference type="Proteomes" id="UP001217089">
    <property type="component" value="Unassembled WGS sequence"/>
</dbReference>
<dbReference type="SUPFAM" id="SSF50249">
    <property type="entry name" value="Nucleic acid-binding proteins"/>
    <property type="match status" value="1"/>
</dbReference>
<keyword evidence="4" id="KW-1185">Reference proteome</keyword>